<keyword evidence="2" id="KW-1185">Reference proteome</keyword>
<evidence type="ECO:0000313" key="1">
    <source>
        <dbReference type="EMBL" id="KAF2500866.1"/>
    </source>
</evidence>
<dbReference type="InterPro" id="IPR043129">
    <property type="entry name" value="ATPase_NBD"/>
</dbReference>
<dbReference type="Gene3D" id="3.30.420.40">
    <property type="match status" value="1"/>
</dbReference>
<gene>
    <name evidence="1" type="ORF">BU16DRAFT_602960</name>
</gene>
<organism evidence="1 2">
    <name type="scientific">Lophium mytilinum</name>
    <dbReference type="NCBI Taxonomy" id="390894"/>
    <lineage>
        <taxon>Eukaryota</taxon>
        <taxon>Fungi</taxon>
        <taxon>Dikarya</taxon>
        <taxon>Ascomycota</taxon>
        <taxon>Pezizomycotina</taxon>
        <taxon>Dothideomycetes</taxon>
        <taxon>Pleosporomycetidae</taxon>
        <taxon>Mytilinidiales</taxon>
        <taxon>Mytilinidiaceae</taxon>
        <taxon>Lophium</taxon>
    </lineage>
</organism>
<evidence type="ECO:0008006" key="3">
    <source>
        <dbReference type="Google" id="ProtNLM"/>
    </source>
</evidence>
<name>A0A6A6R8Q7_9PEZI</name>
<dbReference type="AlphaFoldDB" id="A0A6A6R8Q7"/>
<dbReference type="PANTHER" id="PTHR14187:SF5">
    <property type="entry name" value="HEAT SHOCK 70 KDA PROTEIN 12A"/>
    <property type="match status" value="1"/>
</dbReference>
<dbReference type="OrthoDB" id="2963168at2759"/>
<proteinExistence type="predicted"/>
<dbReference type="SUPFAM" id="SSF53067">
    <property type="entry name" value="Actin-like ATPase domain"/>
    <property type="match status" value="2"/>
</dbReference>
<dbReference type="PANTHER" id="PTHR14187">
    <property type="entry name" value="ALPHA KINASE/ELONGATION FACTOR 2 KINASE"/>
    <property type="match status" value="1"/>
</dbReference>
<accession>A0A6A6R8Q7</accession>
<dbReference type="EMBL" id="MU004183">
    <property type="protein sequence ID" value="KAF2500866.1"/>
    <property type="molecule type" value="Genomic_DNA"/>
</dbReference>
<reference evidence="1" key="1">
    <citation type="journal article" date="2020" name="Stud. Mycol.">
        <title>101 Dothideomycetes genomes: a test case for predicting lifestyles and emergence of pathogens.</title>
        <authorList>
            <person name="Haridas S."/>
            <person name="Albert R."/>
            <person name="Binder M."/>
            <person name="Bloem J."/>
            <person name="Labutti K."/>
            <person name="Salamov A."/>
            <person name="Andreopoulos B."/>
            <person name="Baker S."/>
            <person name="Barry K."/>
            <person name="Bills G."/>
            <person name="Bluhm B."/>
            <person name="Cannon C."/>
            <person name="Castanera R."/>
            <person name="Culley D."/>
            <person name="Daum C."/>
            <person name="Ezra D."/>
            <person name="Gonzalez J."/>
            <person name="Henrissat B."/>
            <person name="Kuo A."/>
            <person name="Liang C."/>
            <person name="Lipzen A."/>
            <person name="Lutzoni F."/>
            <person name="Magnuson J."/>
            <person name="Mondo S."/>
            <person name="Nolan M."/>
            <person name="Ohm R."/>
            <person name="Pangilinan J."/>
            <person name="Park H.-J."/>
            <person name="Ramirez L."/>
            <person name="Alfaro M."/>
            <person name="Sun H."/>
            <person name="Tritt A."/>
            <person name="Yoshinaga Y."/>
            <person name="Zwiers L.-H."/>
            <person name="Turgeon B."/>
            <person name="Goodwin S."/>
            <person name="Spatafora J."/>
            <person name="Crous P."/>
            <person name="Grigoriev I."/>
        </authorList>
    </citation>
    <scope>NUCLEOTIDE SEQUENCE</scope>
    <source>
        <strain evidence="1">CBS 269.34</strain>
    </source>
</reference>
<evidence type="ECO:0000313" key="2">
    <source>
        <dbReference type="Proteomes" id="UP000799750"/>
    </source>
</evidence>
<dbReference type="Proteomes" id="UP000799750">
    <property type="component" value="Unassembled WGS sequence"/>
</dbReference>
<dbReference type="CDD" id="cd10170">
    <property type="entry name" value="ASKHA_NBD_HSP70"/>
    <property type="match status" value="1"/>
</dbReference>
<protein>
    <recommendedName>
        <fullName evidence="3">Actin-like ATPase domain-containing protein</fullName>
    </recommendedName>
</protein>
<sequence>MGDCLYIGIDFGTTFSGVAWAFSRRPEDIRIVTRWRADLAHNVDDAKAPTELVYGAGKSLLSWGYDINSTQTPLRWFKLLLADPKDLDADVQNSPQLKQAKEMLSVRSISAVDAAADYLRELWKHTIAEMEREFGKQAVKGLPFKVAVTFPAIWKLDARRRTEEAVRKAGILDSRLCGATTLVLVPEPEAAALSTLAEFKGRPGVRPGDVFVVCDAGGGTVDLTSYKVQMTDPAVVVKESVEPDGKMCGAIFVDQEFQNFLRGTLSPRKYDKMTPTQLKKVMNDEWEHGVKRGFDDSEKEWEVRLPADAVKGGLFAGRRERESRAGLKLGRGHVRGIFQPVMNQIRGLVKKQVDEIRSKEGKKPKCIMLVGGFGRCSYLYKVFKAEYSNQDIEILQSSGNNPWTAICRGAVMKAQSSTGQAGPVSITSRVSKCNYGLACYEPFKEGYHNPIDKIFLHTEGGYFADNQMRWYLRRGMDIEIQQPLRFSFYNLYQYASELPQNQLPVSILYSETRSATNRKETEVARLCEIRIRLETPFDTLPLFFNKQGIEYRKMSYDVEMTSQGGLLKFSAYINGRRQGEQNVEVKYE</sequence>